<name>A0A5N6REE6_9ROSI</name>
<organism evidence="2 3">
    <name type="scientific">Carpinus fangiana</name>
    <dbReference type="NCBI Taxonomy" id="176857"/>
    <lineage>
        <taxon>Eukaryota</taxon>
        <taxon>Viridiplantae</taxon>
        <taxon>Streptophyta</taxon>
        <taxon>Embryophyta</taxon>
        <taxon>Tracheophyta</taxon>
        <taxon>Spermatophyta</taxon>
        <taxon>Magnoliopsida</taxon>
        <taxon>eudicotyledons</taxon>
        <taxon>Gunneridae</taxon>
        <taxon>Pentapetalae</taxon>
        <taxon>rosids</taxon>
        <taxon>fabids</taxon>
        <taxon>Fagales</taxon>
        <taxon>Betulaceae</taxon>
        <taxon>Carpinus</taxon>
    </lineage>
</organism>
<keyword evidence="3" id="KW-1185">Reference proteome</keyword>
<dbReference type="Proteomes" id="UP000327013">
    <property type="component" value="Chromosome 6"/>
</dbReference>
<evidence type="ECO:0000313" key="3">
    <source>
        <dbReference type="Proteomes" id="UP000327013"/>
    </source>
</evidence>
<dbReference type="PANTHER" id="PTHR33868:SF2">
    <property type="entry name" value="EXPRESSED PROTEIN"/>
    <property type="match status" value="1"/>
</dbReference>
<feature type="region of interest" description="Disordered" evidence="1">
    <location>
        <begin position="276"/>
        <end position="304"/>
    </location>
</feature>
<evidence type="ECO:0000256" key="1">
    <source>
        <dbReference type="SAM" id="MobiDB-lite"/>
    </source>
</evidence>
<dbReference type="PANTHER" id="PTHR33868">
    <property type="entry name" value="EXPRESSED PROTEIN"/>
    <property type="match status" value="1"/>
</dbReference>
<reference evidence="2 3" key="1">
    <citation type="submission" date="2019-06" db="EMBL/GenBank/DDBJ databases">
        <title>A chromosomal-level reference genome of Carpinus fangiana (Coryloideae, Betulaceae).</title>
        <authorList>
            <person name="Yang X."/>
            <person name="Wang Z."/>
            <person name="Zhang L."/>
            <person name="Hao G."/>
            <person name="Liu J."/>
            <person name="Yang Y."/>
        </authorList>
    </citation>
    <scope>NUCLEOTIDE SEQUENCE [LARGE SCALE GENOMIC DNA]</scope>
    <source>
        <strain evidence="2">Cfa_2016G</strain>
        <tissue evidence="2">Leaf</tissue>
    </source>
</reference>
<gene>
    <name evidence="2" type="ORF">FH972_015972</name>
</gene>
<protein>
    <submittedName>
        <fullName evidence="2">Uncharacterized protein</fullName>
    </submittedName>
</protein>
<dbReference type="EMBL" id="CM017326">
    <property type="protein sequence ID" value="KAE8077405.1"/>
    <property type="molecule type" value="Genomic_DNA"/>
</dbReference>
<sequence length="398" mass="44558">MAAAELRAAWQRTANRCFVQEDAKRACSQSSSSAFKQFDGEPTNAVDGPDHPALGYMPLNRNPSLSNIPPDTQWWLQVHSSYGYQKDLTYVQVNELKAKVEILRGAGTENSTTKFDEVEPLKGDIVHVGDHKNCEPFLDMQCGLSVSCMKKAPEVRKQEVKALYGKNSEEYLELLDTREKFELMHMDPVGYPVSKQGNEVCEGPGWLGVDKTQPWWRTTDKDELASLVTNKSHNHIENCDLPPPQKLYVRRHPYEHIGCFDDDDASASSFDRKAQSRGISNRTHAHGCPVSGKTHGDRGVSREEGCSQFGSEKLFSSFSTNSKDMTGMPQVSEGYTGKAQLMEALHHCQSRAREAEKIAKQSINLHHGSMVYWYQGCCTCSINLQQAQACRGPGQYWS</sequence>
<feature type="compositionally biased region" description="Basic and acidic residues" evidence="1">
    <location>
        <begin position="294"/>
        <end position="304"/>
    </location>
</feature>
<proteinExistence type="predicted"/>
<accession>A0A5N6REE6</accession>
<dbReference type="AlphaFoldDB" id="A0A5N6REE6"/>
<evidence type="ECO:0000313" key="2">
    <source>
        <dbReference type="EMBL" id="KAE8077405.1"/>
    </source>
</evidence>